<dbReference type="Proteomes" id="UP000812440">
    <property type="component" value="Chromosome 8_10"/>
</dbReference>
<dbReference type="InterPro" id="IPR042861">
    <property type="entry name" value="TEX11"/>
</dbReference>
<reference evidence="3" key="1">
    <citation type="thesis" date="2020" institute="ProQuest LLC" country="789 East Eisenhower Parkway, Ann Arbor, MI, USA">
        <title>Comparative Genomics and Chromosome Evolution.</title>
        <authorList>
            <person name="Mudd A.B."/>
        </authorList>
    </citation>
    <scope>NUCLEOTIDE SEQUENCE</scope>
    <source>
        <strain evidence="3">Female2</strain>
        <tissue evidence="3">Blood</tissue>
    </source>
</reference>
<proteinExistence type="predicted"/>
<organism evidence="3 4">
    <name type="scientific">Hymenochirus boettgeri</name>
    <name type="common">Congo dwarf clawed frog</name>
    <dbReference type="NCBI Taxonomy" id="247094"/>
    <lineage>
        <taxon>Eukaryota</taxon>
        <taxon>Metazoa</taxon>
        <taxon>Chordata</taxon>
        <taxon>Craniata</taxon>
        <taxon>Vertebrata</taxon>
        <taxon>Euteleostomi</taxon>
        <taxon>Amphibia</taxon>
        <taxon>Batrachia</taxon>
        <taxon>Anura</taxon>
        <taxon>Pipoidea</taxon>
        <taxon>Pipidae</taxon>
        <taxon>Pipinae</taxon>
        <taxon>Hymenochirus</taxon>
    </lineage>
</organism>
<dbReference type="GO" id="GO:0007060">
    <property type="term" value="P:male meiosis chromosome segregation"/>
    <property type="evidence" value="ECO:0007669"/>
    <property type="project" value="TreeGrafter"/>
</dbReference>
<evidence type="ECO:0000313" key="4">
    <source>
        <dbReference type="Proteomes" id="UP000812440"/>
    </source>
</evidence>
<dbReference type="InterPro" id="IPR013940">
    <property type="entry name" value="Spo22/ZIP4/TEX11"/>
</dbReference>
<dbReference type="PANTHER" id="PTHR47083:SF1">
    <property type="entry name" value="TESTIS-EXPRESSED PROTEIN 11"/>
    <property type="match status" value="1"/>
</dbReference>
<dbReference type="AlphaFoldDB" id="A0A8T2JXF3"/>
<dbReference type="Gene3D" id="1.25.40.10">
    <property type="entry name" value="Tetratricopeptide repeat domain"/>
    <property type="match status" value="1"/>
</dbReference>
<gene>
    <name evidence="3" type="ORF">GDO86_015322</name>
</gene>
<evidence type="ECO:0000256" key="2">
    <source>
        <dbReference type="ARBA" id="ARBA00031845"/>
    </source>
</evidence>
<comment type="caution">
    <text evidence="3">The sequence shown here is derived from an EMBL/GenBank/DDBJ whole genome shotgun (WGS) entry which is preliminary data.</text>
</comment>
<dbReference type="OrthoDB" id="65716at2759"/>
<dbReference type="GO" id="GO:0007131">
    <property type="term" value="P:reciprocal meiotic recombination"/>
    <property type="evidence" value="ECO:0007669"/>
    <property type="project" value="TreeGrafter"/>
</dbReference>
<dbReference type="PANTHER" id="PTHR47083">
    <property type="entry name" value="TESTIS-EXPRESSED PROTEIN 11"/>
    <property type="match status" value="1"/>
</dbReference>
<evidence type="ECO:0000313" key="3">
    <source>
        <dbReference type="EMBL" id="KAG8448184.1"/>
    </source>
</evidence>
<dbReference type="GO" id="GO:0000801">
    <property type="term" value="C:central element"/>
    <property type="evidence" value="ECO:0007669"/>
    <property type="project" value="TreeGrafter"/>
</dbReference>
<sequence length="790" mass="91166">MATKTGKSWIDVSKPDLAKEFLEIAVKSLEKLYVMLTQRSTQEAVINVHKILVEKDLFKVLTYQAEVAVAQKDFETASVRIQRCKDMLIRQPKEAVYLSILCYNFGVETYKKKFYEESSFWLSQSYEIGKREEMYNTGKEMQAKVLRLLATVYMEWNCRLYQDKAIDAIDMANKESLHPFGVFLKMKILLDCCVDDEVLNKTVVEMLNHDVSQDTCLTTVKLLLDHKRYPVGFNFLKMICKKFESSPDLEKALILYVEVLLLQGKDLLAQQKIEDIITNHYTKKQLSPEMQRRIHIIFWDCAAKCFEAKNYTESIQWYNYSLRFYSTGNTEKNFAKLQRNRAMCYIHLKQYPKAREAIKEAECCDPGCIYSQFILFKIEILEDNILEATNAISAMGRKAVEAKTENLLMEQFCSPTDLLSLAAQIALENGRQEVAIKALEILAEQSQDKEQVFTSLRCLIRLLLAREETESGDKRSGLLTEHQGEGLLSKERCIAEANWFRKIAWNLAVKTQESPQMMREFFTMSYKFSLFCPSDKPVLAAQKSCLLLAAAVDLEMARKTTDHNEKVKFLTQSLENIHLCREIWNVLQSCGELSNDPTEILLLLYEFEVRAKLNDPLLNSVLDEIWELPDLEIKTLETIASLSMEAPAYYPSICKQALNGALSLIRKQDPLDMTRISKCLHSLVKLIIPEGTVEPEPCAQEEAWRYYQEALSFITSFENYPEMETLWLMTRAWNTGVILYSVKKYSDAERWCGLAMRLLNFLGSLKSSYENKMGGLYSEILERLDNVNKA</sequence>
<protein>
    <recommendedName>
        <fullName evidence="2">Protein ZIP4 homolog</fullName>
    </recommendedName>
</protein>
<name>A0A8T2JXF3_9PIPI</name>
<dbReference type="EMBL" id="JAACNH010000003">
    <property type="protein sequence ID" value="KAG8448184.1"/>
    <property type="molecule type" value="Genomic_DNA"/>
</dbReference>
<dbReference type="GO" id="GO:0007130">
    <property type="term" value="P:synaptonemal complex assembly"/>
    <property type="evidence" value="ECO:0007669"/>
    <property type="project" value="TreeGrafter"/>
</dbReference>
<evidence type="ECO:0000256" key="1">
    <source>
        <dbReference type="ARBA" id="ARBA00023254"/>
    </source>
</evidence>
<keyword evidence="1" id="KW-0469">Meiosis</keyword>
<dbReference type="InterPro" id="IPR011990">
    <property type="entry name" value="TPR-like_helical_dom_sf"/>
</dbReference>
<dbReference type="Pfam" id="PF08631">
    <property type="entry name" value="SPO22"/>
    <property type="match status" value="1"/>
</dbReference>
<keyword evidence="4" id="KW-1185">Reference proteome</keyword>
<dbReference type="SUPFAM" id="SSF48452">
    <property type="entry name" value="TPR-like"/>
    <property type="match status" value="1"/>
</dbReference>
<accession>A0A8T2JXF3</accession>